<gene>
    <name evidence="3" type="primary">HaRxL12</name>
</gene>
<feature type="region of interest" description="Disordered" evidence="1">
    <location>
        <begin position="41"/>
        <end position="65"/>
    </location>
</feature>
<sequence>MMRVFCPRLFILTALYGTHGAAALLDQQEPVQHRLLRTQQSGAADAPLHGPPPIQDGETDEEERSELGRLIKLGCVEFKALFISRKFPDDIETTAEMDQLEAKNKIEENAREEKHAQYMASDQYKKDLINEVERYRRDPKLAEANLQEMARKEKVAQEQAADRNQPSRRGILLAPFKKLAARKKEKKRQEEEKLYNEMTAKLNRETSSLRAEGVTVEKLREMLRVPPMHDFKYRTVAQPFFASSRGAERYTKVRQYIEYLETHPLLPQPSDQHQVAARVHPS</sequence>
<evidence type="ECO:0000256" key="2">
    <source>
        <dbReference type="SAM" id="SignalP"/>
    </source>
</evidence>
<accession>A0A090C2N6</accession>
<evidence type="ECO:0000256" key="1">
    <source>
        <dbReference type="SAM" id="MobiDB-lite"/>
    </source>
</evidence>
<feature type="chain" id="PRO_5001853507" evidence="2">
    <location>
        <begin position="24"/>
        <end position="282"/>
    </location>
</feature>
<proteinExistence type="evidence at transcript level"/>
<reference evidence="3" key="1">
    <citation type="journal article" date="2014" name="PLoS Pathog.">
        <title>Expression profiling during Arabidopsis/downy mildew interaction reveals a highly-expressed effector that attenuates responses to salicylic acid.</title>
        <authorList>
            <person name="Asai S."/>
            <person name="Rallapalli G."/>
            <person name="Piquerez S.J.M."/>
            <person name="Caillaud M.C."/>
            <person name="Furzer O.J."/>
            <person name="Ishaque N."/>
            <person name="Wirthmueller L."/>
            <person name="Fabro G."/>
            <person name="Shirasu K."/>
            <person name="Jones J.D.G."/>
        </authorList>
    </citation>
    <scope>NUCLEOTIDE SEQUENCE</scope>
    <source>
        <strain evidence="3">Emoy2</strain>
    </source>
</reference>
<feature type="non-terminal residue" evidence="3">
    <location>
        <position position="282"/>
    </location>
</feature>
<dbReference type="EMBL" id="AB922189">
    <property type="protein sequence ID" value="BAP68764.1"/>
    <property type="molecule type" value="mRNA"/>
</dbReference>
<evidence type="ECO:0000313" key="3">
    <source>
        <dbReference type="EMBL" id="BAP68764.1"/>
    </source>
</evidence>
<name>A0A090C2N6_HYAAE</name>
<organism evidence="3">
    <name type="scientific">Hyaloperonospora arabidopsidis (strain Emoy2)</name>
    <name type="common">Downy mildew agent</name>
    <name type="synonym">Peronospora arabidopsidis</name>
    <dbReference type="NCBI Taxonomy" id="559515"/>
    <lineage>
        <taxon>Eukaryota</taxon>
        <taxon>Sar</taxon>
        <taxon>Stramenopiles</taxon>
        <taxon>Oomycota</taxon>
        <taxon>Peronosporomycetes</taxon>
        <taxon>Peronosporales</taxon>
        <taxon>Peronosporaceae</taxon>
        <taxon>Hyaloperonospora</taxon>
    </lineage>
</organism>
<keyword evidence="2" id="KW-0732">Signal</keyword>
<feature type="signal peptide" evidence="2">
    <location>
        <begin position="1"/>
        <end position="23"/>
    </location>
</feature>
<protein>
    <submittedName>
        <fullName evidence="3">RxLR effector candidate protein</fullName>
    </submittedName>
</protein>
<dbReference type="AlphaFoldDB" id="A0A090C2N6"/>